<accession>A0A3D4SX00</accession>
<keyword evidence="3" id="KW-0238">DNA-binding</keyword>
<dbReference type="SUPFAM" id="SSF53850">
    <property type="entry name" value="Periplasmic binding protein-like II"/>
    <property type="match status" value="1"/>
</dbReference>
<dbReference type="Proteomes" id="UP000261739">
    <property type="component" value="Unassembled WGS sequence"/>
</dbReference>
<evidence type="ECO:0000256" key="1">
    <source>
        <dbReference type="ARBA" id="ARBA00009437"/>
    </source>
</evidence>
<evidence type="ECO:0000256" key="4">
    <source>
        <dbReference type="ARBA" id="ARBA00023163"/>
    </source>
</evidence>
<protein>
    <submittedName>
        <fullName evidence="6">LysR family transcriptional regulator</fullName>
    </submittedName>
</protein>
<dbReference type="PANTHER" id="PTHR30419">
    <property type="entry name" value="HTH-TYPE TRANSCRIPTIONAL REGULATOR YBHD"/>
    <property type="match status" value="1"/>
</dbReference>
<keyword evidence="4" id="KW-0804">Transcription</keyword>
<feature type="domain" description="HTH lysR-type" evidence="5">
    <location>
        <begin position="1"/>
        <end position="58"/>
    </location>
</feature>
<organism evidence="6 7">
    <name type="scientific">Corynebacterium nuruki</name>
    <dbReference type="NCBI Taxonomy" id="1032851"/>
    <lineage>
        <taxon>Bacteria</taxon>
        <taxon>Bacillati</taxon>
        <taxon>Actinomycetota</taxon>
        <taxon>Actinomycetes</taxon>
        <taxon>Mycobacteriales</taxon>
        <taxon>Corynebacteriaceae</taxon>
        <taxon>Corynebacterium</taxon>
    </lineage>
</organism>
<dbReference type="Pfam" id="PF00126">
    <property type="entry name" value="HTH_1"/>
    <property type="match status" value="1"/>
</dbReference>
<dbReference type="Gene3D" id="1.10.10.10">
    <property type="entry name" value="Winged helix-like DNA-binding domain superfamily/Winged helix DNA-binding domain"/>
    <property type="match status" value="1"/>
</dbReference>
<comment type="caution">
    <text evidence="6">The sequence shown here is derived from an EMBL/GenBank/DDBJ whole genome shotgun (WGS) entry which is preliminary data.</text>
</comment>
<name>A0A3D4SX00_9CORY</name>
<evidence type="ECO:0000256" key="2">
    <source>
        <dbReference type="ARBA" id="ARBA00023015"/>
    </source>
</evidence>
<dbReference type="GO" id="GO:0003677">
    <property type="term" value="F:DNA binding"/>
    <property type="evidence" value="ECO:0007669"/>
    <property type="project" value="UniProtKB-KW"/>
</dbReference>
<dbReference type="GO" id="GO:0005829">
    <property type="term" value="C:cytosol"/>
    <property type="evidence" value="ECO:0007669"/>
    <property type="project" value="TreeGrafter"/>
</dbReference>
<dbReference type="InterPro" id="IPR000847">
    <property type="entry name" value="LysR_HTH_N"/>
</dbReference>
<dbReference type="PROSITE" id="PS50931">
    <property type="entry name" value="HTH_LYSR"/>
    <property type="match status" value="1"/>
</dbReference>
<dbReference type="STRING" id="863239.GCA_000213935_02794"/>
<evidence type="ECO:0000259" key="5">
    <source>
        <dbReference type="PROSITE" id="PS50931"/>
    </source>
</evidence>
<evidence type="ECO:0000313" key="7">
    <source>
        <dbReference type="Proteomes" id="UP000261739"/>
    </source>
</evidence>
<dbReference type="FunFam" id="1.10.10.10:FF:000001">
    <property type="entry name" value="LysR family transcriptional regulator"/>
    <property type="match status" value="1"/>
</dbReference>
<proteinExistence type="inferred from homology"/>
<evidence type="ECO:0000256" key="3">
    <source>
        <dbReference type="ARBA" id="ARBA00023125"/>
    </source>
</evidence>
<dbReference type="InterPro" id="IPR050950">
    <property type="entry name" value="HTH-type_LysR_regulators"/>
</dbReference>
<dbReference type="InterPro" id="IPR005119">
    <property type="entry name" value="LysR_subst-bd"/>
</dbReference>
<comment type="similarity">
    <text evidence="1">Belongs to the LysR transcriptional regulatory family.</text>
</comment>
<dbReference type="RefSeq" id="WP_010118342.1">
    <property type="nucleotide sequence ID" value="NZ_DAITTW010000042.1"/>
</dbReference>
<dbReference type="InterPro" id="IPR036388">
    <property type="entry name" value="WH-like_DNA-bd_sf"/>
</dbReference>
<sequence>MLLTQLEYFEALARERHFGRAAASCFVTTSTLSESVRKLETELGVPLVNRGRSSFQGLTAEGELVLGYARRINTEHRRLVQDISGARGNLVGALDIGVIPSATAAAAKMLARLADAHPGVHVRLRTGKTSEQIVSGLHDHRLDAGIIHPSGVPLAGLSLHPLASVRFVAVLGRAMDQGLEAFRRAEITGHELVGLPLALLDTGMRARAILDETLAEQGLTATPGAETDSAETLISLAATGRWAAVVPEMAADAFGDPSVVVRELVEPVVRMPLALARLDTDQVPSILRAVDAAAG</sequence>
<reference evidence="6 7" key="1">
    <citation type="journal article" date="2018" name="Nat. Biotechnol.">
        <title>A standardized bacterial taxonomy based on genome phylogeny substantially revises the tree of life.</title>
        <authorList>
            <person name="Parks D.H."/>
            <person name="Chuvochina M."/>
            <person name="Waite D.W."/>
            <person name="Rinke C."/>
            <person name="Skarshewski A."/>
            <person name="Chaumeil P.A."/>
            <person name="Hugenholtz P."/>
        </authorList>
    </citation>
    <scope>NUCLEOTIDE SEQUENCE [LARGE SCALE GENOMIC DNA]</scope>
    <source>
        <strain evidence="6">UBA11247</strain>
    </source>
</reference>
<keyword evidence="2" id="KW-0805">Transcription regulation</keyword>
<dbReference type="AlphaFoldDB" id="A0A3D4SX00"/>
<evidence type="ECO:0000313" key="6">
    <source>
        <dbReference type="EMBL" id="HCT13796.1"/>
    </source>
</evidence>
<dbReference type="EMBL" id="DQID01000086">
    <property type="protein sequence ID" value="HCT13796.1"/>
    <property type="molecule type" value="Genomic_DNA"/>
</dbReference>
<dbReference type="GO" id="GO:0003700">
    <property type="term" value="F:DNA-binding transcription factor activity"/>
    <property type="evidence" value="ECO:0007669"/>
    <property type="project" value="InterPro"/>
</dbReference>
<dbReference type="InterPro" id="IPR036390">
    <property type="entry name" value="WH_DNA-bd_sf"/>
</dbReference>
<dbReference type="Gene3D" id="3.40.190.290">
    <property type="match status" value="1"/>
</dbReference>
<gene>
    <name evidence="6" type="ORF">DIW82_03100</name>
</gene>
<dbReference type="SUPFAM" id="SSF46785">
    <property type="entry name" value="Winged helix' DNA-binding domain"/>
    <property type="match status" value="1"/>
</dbReference>
<dbReference type="CDD" id="cd05466">
    <property type="entry name" value="PBP2_LTTR_substrate"/>
    <property type="match status" value="1"/>
</dbReference>
<dbReference type="PANTHER" id="PTHR30419:SF31">
    <property type="entry name" value="BLR3139 PROTEIN"/>
    <property type="match status" value="1"/>
</dbReference>
<dbReference type="Pfam" id="PF03466">
    <property type="entry name" value="LysR_substrate"/>
    <property type="match status" value="1"/>
</dbReference>